<accession>A0A814I0Z0</accession>
<dbReference type="PANTHER" id="PTHR33064:SF37">
    <property type="entry name" value="RIBONUCLEASE H"/>
    <property type="match status" value="1"/>
</dbReference>
<dbReference type="SUPFAM" id="SSF56672">
    <property type="entry name" value="DNA/RNA polymerases"/>
    <property type="match status" value="1"/>
</dbReference>
<dbReference type="GO" id="GO:0004190">
    <property type="term" value="F:aspartic-type endopeptidase activity"/>
    <property type="evidence" value="ECO:0007669"/>
    <property type="project" value="UniProtKB-KW"/>
</dbReference>
<keyword evidence="4" id="KW-0540">Nuclease</keyword>
<dbReference type="GO" id="GO:0004519">
    <property type="term" value="F:endonuclease activity"/>
    <property type="evidence" value="ECO:0007669"/>
    <property type="project" value="UniProtKB-KW"/>
</dbReference>
<evidence type="ECO:0000256" key="2">
    <source>
        <dbReference type="ARBA" id="ARBA00022679"/>
    </source>
</evidence>
<proteinExistence type="predicted"/>
<dbReference type="Pfam" id="PF00078">
    <property type="entry name" value="RVT_1"/>
    <property type="match status" value="1"/>
</dbReference>
<evidence type="ECO:0000256" key="6">
    <source>
        <dbReference type="ARBA" id="ARBA00022759"/>
    </source>
</evidence>
<keyword evidence="12" id="KW-1185">Reference proteome</keyword>
<evidence type="ECO:0000313" key="11">
    <source>
        <dbReference type="EMBL" id="CAF1017691.1"/>
    </source>
</evidence>
<dbReference type="FunFam" id="3.30.70.270:FF:000020">
    <property type="entry name" value="Transposon Tf2-6 polyprotein-like Protein"/>
    <property type="match status" value="1"/>
</dbReference>
<evidence type="ECO:0000259" key="9">
    <source>
        <dbReference type="Pfam" id="PF00078"/>
    </source>
</evidence>
<dbReference type="InterPro" id="IPR051320">
    <property type="entry name" value="Viral_Replic_Matur_Polypro"/>
</dbReference>
<feature type="domain" description="Reverse transcriptase RNase H-like" evidence="10">
    <location>
        <begin position="172"/>
        <end position="222"/>
    </location>
</feature>
<keyword evidence="2" id="KW-0808">Transferase</keyword>
<keyword evidence="7" id="KW-0378">Hydrolase</keyword>
<evidence type="ECO:0000313" key="12">
    <source>
        <dbReference type="Proteomes" id="UP000663879"/>
    </source>
</evidence>
<sequence length="222" mass="25325">MSPDSIEKTAFSTPDGHYEFLRLPFGLKNAPADFSGIMHKVLGNLNFVEIYLEDITVHSNTFDEHLSHLEIVFKKRREENLKINAEKCTWCAQSLKVLGHIVSKNDISMDPAKIEAIKNRVAPKNVKQLQQFIGLCNYYRRYIKDFAKIATPLFKLLQKDVKWICSEEYEASPFILYTDASGYAPGAILTQKDDDGIEYVCAYASRILKNAEVNYGITENEC</sequence>
<dbReference type="AlphaFoldDB" id="A0A814I0Z0"/>
<dbReference type="Gene3D" id="3.10.10.10">
    <property type="entry name" value="HIV Type 1 Reverse Transcriptase, subunit A, domain 1"/>
    <property type="match status" value="1"/>
</dbReference>
<dbReference type="CDD" id="cd01647">
    <property type="entry name" value="RT_LTR"/>
    <property type="match status" value="1"/>
</dbReference>
<dbReference type="InterPro" id="IPR000477">
    <property type="entry name" value="RT_dom"/>
</dbReference>
<evidence type="ECO:0000256" key="1">
    <source>
        <dbReference type="ARBA" id="ARBA00022670"/>
    </source>
</evidence>
<dbReference type="InterPro" id="IPR041373">
    <property type="entry name" value="RT_RNaseH"/>
</dbReference>
<dbReference type="FunFam" id="3.30.70.270:FF:000003">
    <property type="entry name" value="Transposon Ty3-G Gag-Pol polyprotein"/>
    <property type="match status" value="1"/>
</dbReference>
<dbReference type="Proteomes" id="UP000663879">
    <property type="component" value="Unassembled WGS sequence"/>
</dbReference>
<comment type="caution">
    <text evidence="11">The sequence shown here is derived from an EMBL/GenBank/DDBJ whole genome shotgun (WGS) entry which is preliminary data.</text>
</comment>
<protein>
    <recommendedName>
        <fullName evidence="13">Reverse transcriptase domain-containing protein</fullName>
    </recommendedName>
</protein>
<evidence type="ECO:0000256" key="5">
    <source>
        <dbReference type="ARBA" id="ARBA00022750"/>
    </source>
</evidence>
<dbReference type="Gene3D" id="3.30.70.270">
    <property type="match status" value="2"/>
</dbReference>
<evidence type="ECO:0008006" key="13">
    <source>
        <dbReference type="Google" id="ProtNLM"/>
    </source>
</evidence>
<keyword evidence="5" id="KW-0064">Aspartyl protease</keyword>
<dbReference type="InterPro" id="IPR043502">
    <property type="entry name" value="DNA/RNA_pol_sf"/>
</dbReference>
<feature type="domain" description="Reverse transcriptase" evidence="9">
    <location>
        <begin position="5"/>
        <end position="101"/>
    </location>
</feature>
<reference evidence="11" key="1">
    <citation type="submission" date="2021-02" db="EMBL/GenBank/DDBJ databases">
        <authorList>
            <person name="Nowell W R."/>
        </authorList>
    </citation>
    <scope>NUCLEOTIDE SEQUENCE</scope>
    <source>
        <strain evidence="11">Ploen Becks lab</strain>
    </source>
</reference>
<evidence type="ECO:0000256" key="7">
    <source>
        <dbReference type="ARBA" id="ARBA00022801"/>
    </source>
</evidence>
<dbReference type="GO" id="GO:0006508">
    <property type="term" value="P:proteolysis"/>
    <property type="evidence" value="ECO:0007669"/>
    <property type="project" value="UniProtKB-KW"/>
</dbReference>
<evidence type="ECO:0000256" key="3">
    <source>
        <dbReference type="ARBA" id="ARBA00022695"/>
    </source>
</evidence>
<dbReference type="OrthoDB" id="420169at2759"/>
<dbReference type="Pfam" id="PF17917">
    <property type="entry name" value="RT_RNaseH"/>
    <property type="match status" value="1"/>
</dbReference>
<dbReference type="PANTHER" id="PTHR33064">
    <property type="entry name" value="POL PROTEIN"/>
    <property type="match status" value="1"/>
</dbReference>
<keyword evidence="3" id="KW-0548">Nucleotidyltransferase</keyword>
<dbReference type="InterPro" id="IPR043128">
    <property type="entry name" value="Rev_trsase/Diguanyl_cyclase"/>
</dbReference>
<gene>
    <name evidence="11" type="ORF">OXX778_LOCUS17216</name>
</gene>
<keyword evidence="8" id="KW-0695">RNA-directed DNA polymerase</keyword>
<dbReference type="FunFam" id="3.10.10.10:FF:000007">
    <property type="entry name" value="Retrovirus-related Pol polyprotein from transposon 17.6-like Protein"/>
    <property type="match status" value="1"/>
</dbReference>
<keyword evidence="1" id="KW-0645">Protease</keyword>
<dbReference type="GO" id="GO:0003964">
    <property type="term" value="F:RNA-directed DNA polymerase activity"/>
    <property type="evidence" value="ECO:0007669"/>
    <property type="project" value="UniProtKB-KW"/>
</dbReference>
<dbReference type="EMBL" id="CAJNOC010004329">
    <property type="protein sequence ID" value="CAF1017691.1"/>
    <property type="molecule type" value="Genomic_DNA"/>
</dbReference>
<name>A0A814I0Z0_9BILA</name>
<evidence type="ECO:0000256" key="4">
    <source>
        <dbReference type="ARBA" id="ARBA00022722"/>
    </source>
</evidence>
<evidence type="ECO:0000256" key="8">
    <source>
        <dbReference type="ARBA" id="ARBA00022918"/>
    </source>
</evidence>
<organism evidence="11 12">
    <name type="scientific">Brachionus calyciflorus</name>
    <dbReference type="NCBI Taxonomy" id="104777"/>
    <lineage>
        <taxon>Eukaryota</taxon>
        <taxon>Metazoa</taxon>
        <taxon>Spiralia</taxon>
        <taxon>Gnathifera</taxon>
        <taxon>Rotifera</taxon>
        <taxon>Eurotatoria</taxon>
        <taxon>Monogononta</taxon>
        <taxon>Pseudotrocha</taxon>
        <taxon>Ploima</taxon>
        <taxon>Brachionidae</taxon>
        <taxon>Brachionus</taxon>
    </lineage>
</organism>
<keyword evidence="6" id="KW-0255">Endonuclease</keyword>
<evidence type="ECO:0000259" key="10">
    <source>
        <dbReference type="Pfam" id="PF17917"/>
    </source>
</evidence>